<dbReference type="Gene3D" id="2.40.160.90">
    <property type="match status" value="1"/>
</dbReference>
<sequence>MNLKFSKTLLATVVILGLTACSSGGGGGSSSPNTTPSKNVTGSITVPNVDTANNNTVNSQKPNETITDSKITPSTFKVGYDGYATGKATYASARSTIRLEADFDNRTISGSAVGKIDDQNVNISLNNTTLYKGTARYINGNYPNYNKIYEFKGNASAIHNQEKFSGKYAGIIYGVSSPFSEMSTGYEIKSEKDPNRIIKEGSLYYNKRDVSYVTSGSDLNRQ</sequence>
<accession>A0A1V3ILF7</accession>
<dbReference type="RefSeq" id="WP_077416463.1">
    <property type="nucleotide sequence ID" value="NZ_MLHJ01000054.1"/>
</dbReference>
<feature type="chain" id="PRO_5012189218" description="Transferrin-binding protein B C-lobe/N-lobe beta barrel domain-containing protein" evidence="2">
    <location>
        <begin position="26"/>
        <end position="222"/>
    </location>
</feature>
<dbReference type="STRING" id="1908260.BKK50_06360"/>
<proteinExistence type="predicted"/>
<dbReference type="OrthoDB" id="5686379at2"/>
<feature type="region of interest" description="Disordered" evidence="1">
    <location>
        <begin position="23"/>
        <end position="63"/>
    </location>
</feature>
<dbReference type="PROSITE" id="PS51257">
    <property type="entry name" value="PROKAR_LIPOPROTEIN"/>
    <property type="match status" value="1"/>
</dbReference>
<protein>
    <recommendedName>
        <fullName evidence="5">Transferrin-binding protein B C-lobe/N-lobe beta barrel domain-containing protein</fullName>
    </recommendedName>
</protein>
<reference evidence="3 4" key="1">
    <citation type="submission" date="2016-10" db="EMBL/GenBank/DDBJ databases">
        <title>Rodentibacter gen. nov. and new species.</title>
        <authorList>
            <person name="Christensen H."/>
        </authorList>
    </citation>
    <scope>NUCLEOTIDE SEQUENCE [LARGE SCALE GENOMIC DNA]</scope>
    <source>
        <strain evidence="3 4">CCUG17206</strain>
    </source>
</reference>
<dbReference type="EMBL" id="MLHJ01000054">
    <property type="protein sequence ID" value="OOF42659.1"/>
    <property type="molecule type" value="Genomic_DNA"/>
</dbReference>
<dbReference type="AlphaFoldDB" id="A0A1V3ILF7"/>
<evidence type="ECO:0000256" key="1">
    <source>
        <dbReference type="SAM" id="MobiDB-lite"/>
    </source>
</evidence>
<evidence type="ECO:0000313" key="3">
    <source>
        <dbReference type="EMBL" id="OOF42659.1"/>
    </source>
</evidence>
<gene>
    <name evidence="3" type="ORF">BKK50_06360</name>
</gene>
<evidence type="ECO:0000313" key="4">
    <source>
        <dbReference type="Proteomes" id="UP000189433"/>
    </source>
</evidence>
<name>A0A1V3ILF7_9PAST</name>
<feature type="compositionally biased region" description="Polar residues" evidence="1">
    <location>
        <begin position="32"/>
        <end position="63"/>
    </location>
</feature>
<evidence type="ECO:0000256" key="2">
    <source>
        <dbReference type="SAM" id="SignalP"/>
    </source>
</evidence>
<comment type="caution">
    <text evidence="3">The sequence shown here is derived from an EMBL/GenBank/DDBJ whole genome shotgun (WGS) entry which is preliminary data.</text>
</comment>
<keyword evidence="4" id="KW-1185">Reference proteome</keyword>
<dbReference type="Proteomes" id="UP000189433">
    <property type="component" value="Unassembled WGS sequence"/>
</dbReference>
<organism evidence="3 4">
    <name type="scientific">Rodentibacter rarus</name>
    <dbReference type="NCBI Taxonomy" id="1908260"/>
    <lineage>
        <taxon>Bacteria</taxon>
        <taxon>Pseudomonadati</taxon>
        <taxon>Pseudomonadota</taxon>
        <taxon>Gammaproteobacteria</taxon>
        <taxon>Pasteurellales</taxon>
        <taxon>Pasteurellaceae</taxon>
        <taxon>Rodentibacter</taxon>
    </lineage>
</organism>
<keyword evidence="2" id="KW-0732">Signal</keyword>
<evidence type="ECO:0008006" key="5">
    <source>
        <dbReference type="Google" id="ProtNLM"/>
    </source>
</evidence>
<feature type="signal peptide" evidence="2">
    <location>
        <begin position="1"/>
        <end position="25"/>
    </location>
</feature>